<dbReference type="InParanoid" id="A8P688"/>
<dbReference type="OrthoDB" id="3139566at2759"/>
<feature type="domain" description="F-box" evidence="1">
    <location>
        <begin position="37"/>
        <end position="103"/>
    </location>
</feature>
<dbReference type="KEGG" id="cci:CC1G_08829"/>
<accession>A8P688</accession>
<dbReference type="Gene3D" id="3.80.10.10">
    <property type="entry name" value="Ribonuclease Inhibitor"/>
    <property type="match status" value="1"/>
</dbReference>
<keyword evidence="3" id="KW-1185">Reference proteome</keyword>
<evidence type="ECO:0000313" key="3">
    <source>
        <dbReference type="Proteomes" id="UP000001861"/>
    </source>
</evidence>
<evidence type="ECO:0000313" key="2">
    <source>
        <dbReference type="EMBL" id="EAU82672.1"/>
    </source>
</evidence>
<dbReference type="Pfam" id="PF12937">
    <property type="entry name" value="F-box-like"/>
    <property type="match status" value="1"/>
</dbReference>
<dbReference type="EMBL" id="AACS02000005">
    <property type="protein sequence ID" value="EAU82672.1"/>
    <property type="molecule type" value="Genomic_DNA"/>
</dbReference>
<evidence type="ECO:0000259" key="1">
    <source>
        <dbReference type="Pfam" id="PF12937"/>
    </source>
</evidence>
<organism evidence="2 3">
    <name type="scientific">Coprinopsis cinerea (strain Okayama-7 / 130 / ATCC MYA-4618 / FGSC 9003)</name>
    <name type="common">Inky cap fungus</name>
    <name type="synonym">Hormographiella aspergillata</name>
    <dbReference type="NCBI Taxonomy" id="240176"/>
    <lineage>
        <taxon>Eukaryota</taxon>
        <taxon>Fungi</taxon>
        <taxon>Dikarya</taxon>
        <taxon>Basidiomycota</taxon>
        <taxon>Agaricomycotina</taxon>
        <taxon>Agaricomycetes</taxon>
        <taxon>Agaricomycetidae</taxon>
        <taxon>Agaricales</taxon>
        <taxon>Agaricineae</taxon>
        <taxon>Psathyrellaceae</taxon>
        <taxon>Coprinopsis</taxon>
    </lineage>
</organism>
<comment type="caution">
    <text evidence="2">The sequence shown here is derived from an EMBL/GenBank/DDBJ whole genome shotgun (WGS) entry which is preliminary data.</text>
</comment>
<protein>
    <recommendedName>
        <fullName evidence="1">F-box domain-containing protein</fullName>
    </recommendedName>
</protein>
<dbReference type="AlphaFoldDB" id="A8P688"/>
<dbReference type="RefSeq" id="XP_001839103.1">
    <property type="nucleotide sequence ID" value="XM_001839051.2"/>
</dbReference>
<dbReference type="VEuPathDB" id="FungiDB:CC1G_08829"/>
<dbReference type="GeneID" id="6015706"/>
<reference evidence="2 3" key="1">
    <citation type="journal article" date="2010" name="Proc. Natl. Acad. Sci. U.S.A.">
        <title>Insights into evolution of multicellular fungi from the assembled chromosomes of the mushroom Coprinopsis cinerea (Coprinus cinereus).</title>
        <authorList>
            <person name="Stajich J.E."/>
            <person name="Wilke S.K."/>
            <person name="Ahren D."/>
            <person name="Au C.H."/>
            <person name="Birren B.W."/>
            <person name="Borodovsky M."/>
            <person name="Burns C."/>
            <person name="Canback B."/>
            <person name="Casselton L.A."/>
            <person name="Cheng C.K."/>
            <person name="Deng J."/>
            <person name="Dietrich F.S."/>
            <person name="Fargo D.C."/>
            <person name="Farman M.L."/>
            <person name="Gathman A.C."/>
            <person name="Goldberg J."/>
            <person name="Guigo R."/>
            <person name="Hoegger P.J."/>
            <person name="Hooker J.B."/>
            <person name="Huggins A."/>
            <person name="James T.Y."/>
            <person name="Kamada T."/>
            <person name="Kilaru S."/>
            <person name="Kodira C."/>
            <person name="Kues U."/>
            <person name="Kupfer D."/>
            <person name="Kwan H.S."/>
            <person name="Lomsadze A."/>
            <person name="Li W."/>
            <person name="Lilly W.W."/>
            <person name="Ma L.J."/>
            <person name="Mackey A.J."/>
            <person name="Manning G."/>
            <person name="Martin F."/>
            <person name="Muraguchi H."/>
            <person name="Natvig D.O."/>
            <person name="Palmerini H."/>
            <person name="Ramesh M.A."/>
            <person name="Rehmeyer C.J."/>
            <person name="Roe B.A."/>
            <person name="Shenoy N."/>
            <person name="Stanke M."/>
            <person name="Ter-Hovhannisyan V."/>
            <person name="Tunlid A."/>
            <person name="Velagapudi R."/>
            <person name="Vision T.J."/>
            <person name="Zeng Q."/>
            <person name="Zolan M.E."/>
            <person name="Pukkila P.J."/>
        </authorList>
    </citation>
    <scope>NUCLEOTIDE SEQUENCE [LARGE SCALE GENOMIC DNA]</scope>
    <source>
        <strain evidence="3">Okayama-7 / 130 / ATCC MYA-4618 / FGSC 9003</strain>
    </source>
</reference>
<gene>
    <name evidence="2" type="ORF">CC1G_08829</name>
</gene>
<dbReference type="Gene3D" id="1.20.1280.50">
    <property type="match status" value="1"/>
</dbReference>
<dbReference type="SUPFAM" id="SSF52047">
    <property type="entry name" value="RNI-like"/>
    <property type="match status" value="1"/>
</dbReference>
<sequence>MDRDEETLRARLYAEINALEVRICEVKSEINELAKVSRLPDEILCVVFALYKEKESNLRGYFFSDRPDSYSLPPRQNLLSWTKITRVCRRWRAAAIDCPSLWGDLAPAMGLPWLKTAISRAKEAPLSISFFCTALPASQDVHVMAQALSRVGQLRRAQLQGIPSVLEDTLKFWTQSAPHLEALSIFPKPARVISLPNHFINSCAPKLKRLALWNCALPANAPSLQALTHLTIGVNTKDAGLRLDLLLDMLSSSPSITTLALSTRHFESSGPTTIRPSHIPLPRLRSLELESRCRACADLLGYLHLPSTVSLKVKGSRVTTSALESLRTALITSWVSTPLVERPLPKFCIKDLIIYSYSSKNLICEGHVDTRRDEGGQPSFSLHFEVNDADWTDVLLRSLAEALPLPYVQSLQLRESWLQQEEYASLLSVGLPEVRSLNIEHGSAEYVLACLRSDPALQSASESAVQGRPSLVYFPKLTSLTIAYAYMIQEKYSMDGIYVSLRQLMKLLALRARLGYRLKELHFYGCYYISKNGSQRFKEVADEVRWTARDWDSDREGTDDDFERGYDKDWYMWDDSEP</sequence>
<dbReference type="InterPro" id="IPR001810">
    <property type="entry name" value="F-box_dom"/>
</dbReference>
<dbReference type="InterPro" id="IPR032675">
    <property type="entry name" value="LRR_dom_sf"/>
</dbReference>
<dbReference type="PANTHER" id="PTHR38926:SF5">
    <property type="entry name" value="F-BOX AND LEUCINE-RICH REPEAT PROTEIN 6"/>
    <property type="match status" value="1"/>
</dbReference>
<proteinExistence type="predicted"/>
<dbReference type="Proteomes" id="UP000001861">
    <property type="component" value="Unassembled WGS sequence"/>
</dbReference>
<name>A8P688_COPC7</name>
<dbReference type="PANTHER" id="PTHR38926">
    <property type="entry name" value="F-BOX DOMAIN CONTAINING PROTEIN, EXPRESSED"/>
    <property type="match status" value="1"/>
</dbReference>